<name>A0A3B3I457_ORYLA</name>
<dbReference type="AlphaFoldDB" id="A0A3B3I457"/>
<dbReference type="InterPro" id="IPR036431">
    <property type="entry name" value="ARID_dom_sf"/>
</dbReference>
<dbReference type="GeneTree" id="ENSGT00940000160028"/>
<accession>A0A3B3I457</accession>
<reference evidence="10" key="2">
    <citation type="submission" date="2025-08" db="UniProtKB">
        <authorList>
            <consortium name="Ensembl"/>
        </authorList>
    </citation>
    <scope>IDENTIFICATION</scope>
    <source>
        <strain evidence="10">Hd-rR</strain>
    </source>
</reference>
<evidence type="ECO:0000256" key="7">
    <source>
        <dbReference type="SAM" id="MobiDB-lite"/>
    </source>
</evidence>
<comment type="function">
    <text evidence="5">Transcription factor.</text>
</comment>
<comment type="subcellular location">
    <subcellularLocation>
        <location evidence="5">Nucleus</location>
    </subcellularLocation>
</comment>
<dbReference type="Ensembl" id="ENSORLT00000027141.1">
    <property type="protein sequence ID" value="ENSORLP00000038827.1"/>
    <property type="gene ID" value="ENSORLG00000017354.2"/>
</dbReference>
<sequence>MWNDTCGSISAVLTGFFSSQRGALSPGCSLPTPASPASQHPPSGGMKLEAVMEHLQRQQAARLALEEQRRQAEREQELRSHLQRQALAFCQYQTAVRGALTAGAGEAAAALPPPLEEDADSESERRAQGGDPEEQEVVDGEGGDGAMLSRLHLQARLPPRSASAHPVARIPVGFLEAPCAESPPTRPQSQHEWTYEEQFKQVKSGPGAAAGPNSSTDLRIYSDLRETIMCIRLGPLYELDDDEKRKEFLDDLFSFMQRRGTPVNRIPIMAKQVLDLYMLYKLVTEKGGLVEVINKKIWREITKGLNLPTSITSAAFTLRTQYMKYLYPYECEKRGLSSPAELQAAIDSNRREGRRQSYGSVIFSYSPAGTPGLLSSPKIQPHLSIFIGRKRKSSAVEPMVVGCLPGRAALALLPGGHHAAAVTQAAALEQLRETLQAGEPPLKKMMTTAGEQQRMVEQTLQQNLIAVATQLPLKIKVNIFLSPSVPPLLTDDRQETALNLSTNGISSINMSIEINGVVYTGVLFARPAASAGVAGQRGRHSSCRPQGKSSPVCFQASGSSSCSSSSSSSLRSHRYSSP</sequence>
<dbReference type="SMART" id="SM00501">
    <property type="entry name" value="BRIGHT"/>
    <property type="match status" value="1"/>
</dbReference>
<dbReference type="CDD" id="cd16867">
    <property type="entry name" value="ARID_ARID3"/>
    <property type="match status" value="1"/>
</dbReference>
<dbReference type="PROSITE" id="PS51011">
    <property type="entry name" value="ARID"/>
    <property type="match status" value="1"/>
</dbReference>
<protein>
    <recommendedName>
        <fullName evidence="5">AT-rich interactive domain-containing protein 3</fullName>
        <shortName evidence="5">ARID domain-containing protein</shortName>
    </recommendedName>
</protein>
<dbReference type="PROSITE" id="PS51486">
    <property type="entry name" value="REKLES"/>
    <property type="match status" value="1"/>
</dbReference>
<feature type="compositionally biased region" description="Low complexity" evidence="7">
    <location>
        <begin position="557"/>
        <end position="570"/>
    </location>
</feature>
<dbReference type="InterPro" id="IPR001606">
    <property type="entry name" value="ARID_dom"/>
</dbReference>
<reference evidence="10 11" key="1">
    <citation type="journal article" date="2007" name="Nature">
        <title>The medaka draft genome and insights into vertebrate genome evolution.</title>
        <authorList>
            <person name="Kasahara M."/>
            <person name="Naruse K."/>
            <person name="Sasaki S."/>
            <person name="Nakatani Y."/>
            <person name="Qu W."/>
            <person name="Ahsan B."/>
            <person name="Yamada T."/>
            <person name="Nagayasu Y."/>
            <person name="Doi K."/>
            <person name="Kasai Y."/>
            <person name="Jindo T."/>
            <person name="Kobayashi D."/>
            <person name="Shimada A."/>
            <person name="Toyoda A."/>
            <person name="Kuroki Y."/>
            <person name="Fujiyama A."/>
            <person name="Sasaki T."/>
            <person name="Shimizu A."/>
            <person name="Asakawa S."/>
            <person name="Shimizu N."/>
            <person name="Hashimoto S."/>
            <person name="Yang J."/>
            <person name="Lee Y."/>
            <person name="Matsushima K."/>
            <person name="Sugano S."/>
            <person name="Sakaizumi M."/>
            <person name="Narita T."/>
            <person name="Ohishi K."/>
            <person name="Haga S."/>
            <person name="Ohta F."/>
            <person name="Nomoto H."/>
            <person name="Nogata K."/>
            <person name="Morishita T."/>
            <person name="Endo T."/>
            <person name="Shin-I T."/>
            <person name="Takeda H."/>
            <person name="Morishita S."/>
            <person name="Kohara Y."/>
        </authorList>
    </citation>
    <scope>NUCLEOTIDE SEQUENCE [LARGE SCALE GENOMIC DNA]</scope>
    <source>
        <strain evidence="10 11">Hd-rR</strain>
    </source>
</reference>
<feature type="coiled-coil region" evidence="6">
    <location>
        <begin position="48"/>
        <end position="85"/>
    </location>
</feature>
<evidence type="ECO:0000256" key="3">
    <source>
        <dbReference type="ARBA" id="ARBA00023163"/>
    </source>
</evidence>
<dbReference type="GO" id="GO:0005634">
    <property type="term" value="C:nucleus"/>
    <property type="evidence" value="ECO:0000318"/>
    <property type="project" value="GO_Central"/>
</dbReference>
<dbReference type="Pfam" id="PF01388">
    <property type="entry name" value="ARID"/>
    <property type="match status" value="1"/>
</dbReference>
<reference evidence="10" key="3">
    <citation type="submission" date="2025-09" db="UniProtKB">
        <authorList>
            <consortium name="Ensembl"/>
        </authorList>
    </citation>
    <scope>IDENTIFICATION</scope>
    <source>
        <strain evidence="10">Hd-rR</strain>
    </source>
</reference>
<dbReference type="GO" id="GO:0003677">
    <property type="term" value="F:DNA binding"/>
    <property type="evidence" value="ECO:0000318"/>
    <property type="project" value="GO_Central"/>
</dbReference>
<dbReference type="Bgee" id="ENSORLG00000017354">
    <property type="expression patterns" value="Expressed in animal zygote and 2 other cell types or tissues"/>
</dbReference>
<evidence type="ECO:0000313" key="10">
    <source>
        <dbReference type="Ensembl" id="ENSORLP00000038827.1"/>
    </source>
</evidence>
<keyword evidence="3" id="KW-0804">Transcription</keyword>
<dbReference type="PANTHER" id="PTHR15348:SF2">
    <property type="entry name" value="AT-RICH INTERACTIVE DOMAIN-CONTAINING PROTEIN 3C"/>
    <property type="match status" value="1"/>
</dbReference>
<dbReference type="SMART" id="SM01014">
    <property type="entry name" value="ARID"/>
    <property type="match status" value="1"/>
</dbReference>
<dbReference type="InterPro" id="IPR023334">
    <property type="entry name" value="REKLES_domain"/>
</dbReference>
<evidence type="ECO:0000256" key="1">
    <source>
        <dbReference type="ARBA" id="ARBA00023015"/>
    </source>
</evidence>
<dbReference type="Gene3D" id="1.10.150.60">
    <property type="entry name" value="ARID DNA-binding domain"/>
    <property type="match status" value="1"/>
</dbReference>
<dbReference type="InterPro" id="IPR045147">
    <property type="entry name" value="ARI3A/B/C"/>
</dbReference>
<evidence type="ECO:0000313" key="11">
    <source>
        <dbReference type="Proteomes" id="UP000001038"/>
    </source>
</evidence>
<feature type="domain" description="ARID" evidence="8">
    <location>
        <begin position="242"/>
        <end position="334"/>
    </location>
</feature>
<organism evidence="10 11">
    <name type="scientific">Oryzias latipes</name>
    <name type="common">Japanese rice fish</name>
    <name type="synonym">Japanese killifish</name>
    <dbReference type="NCBI Taxonomy" id="8090"/>
    <lineage>
        <taxon>Eukaryota</taxon>
        <taxon>Metazoa</taxon>
        <taxon>Chordata</taxon>
        <taxon>Craniata</taxon>
        <taxon>Vertebrata</taxon>
        <taxon>Euteleostomi</taxon>
        <taxon>Actinopterygii</taxon>
        <taxon>Neopterygii</taxon>
        <taxon>Teleostei</taxon>
        <taxon>Neoteleostei</taxon>
        <taxon>Acanthomorphata</taxon>
        <taxon>Ovalentaria</taxon>
        <taxon>Atherinomorphae</taxon>
        <taxon>Beloniformes</taxon>
        <taxon>Adrianichthyidae</taxon>
        <taxon>Oryziinae</taxon>
        <taxon>Oryzias</taxon>
    </lineage>
</organism>
<evidence type="ECO:0000259" key="9">
    <source>
        <dbReference type="PROSITE" id="PS51486"/>
    </source>
</evidence>
<evidence type="ECO:0000256" key="6">
    <source>
        <dbReference type="SAM" id="Coils"/>
    </source>
</evidence>
<gene>
    <name evidence="10" type="primary">arid3c</name>
</gene>
<dbReference type="PANTHER" id="PTHR15348">
    <property type="entry name" value="AT-RICH INTERACTIVE DOMAIN-CONTAINING PROTEIN ARID DOMAIN- CONTAINING PROTEIN DEAD RINGER PROTEIN B-CELL REGULATOR OF IGH TRANSCRIPTION BRIGHT"/>
    <property type="match status" value="1"/>
</dbReference>
<feature type="region of interest" description="Disordered" evidence="7">
    <location>
        <begin position="24"/>
        <end position="45"/>
    </location>
</feature>
<dbReference type="FunCoup" id="A0A3B3I457">
    <property type="interactions" value="744"/>
</dbReference>
<keyword evidence="2 5" id="KW-0238">DNA-binding</keyword>
<feature type="domain" description="REKLES" evidence="9">
    <location>
        <begin position="426"/>
        <end position="530"/>
    </location>
</feature>
<dbReference type="SUPFAM" id="SSF46774">
    <property type="entry name" value="ARID-like"/>
    <property type="match status" value="1"/>
</dbReference>
<feature type="compositionally biased region" description="Acidic residues" evidence="7">
    <location>
        <begin position="131"/>
        <end position="142"/>
    </location>
</feature>
<evidence type="ECO:0000259" key="8">
    <source>
        <dbReference type="PROSITE" id="PS51011"/>
    </source>
</evidence>
<keyword evidence="11" id="KW-1185">Reference proteome</keyword>
<proteinExistence type="predicted"/>
<feature type="region of interest" description="Disordered" evidence="7">
    <location>
        <begin position="535"/>
        <end position="578"/>
    </location>
</feature>
<keyword evidence="6" id="KW-0175">Coiled coil</keyword>
<dbReference type="Proteomes" id="UP000001038">
    <property type="component" value="Chromosome 9"/>
</dbReference>
<dbReference type="STRING" id="8090.ENSORLP00000038827"/>
<keyword evidence="4 5" id="KW-0539">Nucleus</keyword>
<evidence type="ECO:0000256" key="4">
    <source>
        <dbReference type="ARBA" id="ARBA00023242"/>
    </source>
</evidence>
<dbReference type="InParanoid" id="A0A3B3I457"/>
<dbReference type="GO" id="GO:0006357">
    <property type="term" value="P:regulation of transcription by RNA polymerase II"/>
    <property type="evidence" value="ECO:0000318"/>
    <property type="project" value="GO_Central"/>
</dbReference>
<feature type="region of interest" description="Disordered" evidence="7">
    <location>
        <begin position="110"/>
        <end position="145"/>
    </location>
</feature>
<evidence type="ECO:0000256" key="2">
    <source>
        <dbReference type="ARBA" id="ARBA00023125"/>
    </source>
</evidence>
<evidence type="ECO:0000256" key="5">
    <source>
        <dbReference type="RuleBase" id="RU369100"/>
    </source>
</evidence>
<keyword evidence="1 5" id="KW-0805">Transcription regulation</keyword>